<name>A0A330GYH7_9HYPH</name>
<proteinExistence type="predicted"/>
<dbReference type="Proteomes" id="UP000251956">
    <property type="component" value="Unassembled WGS sequence"/>
</dbReference>
<sequence length="90" mass="10024">MASLRKLLLTIDALAAAESGRIRQRVDRIVALRRVGRQAIAAESPPENGGRERTCRFFDDYGAGLLIVPPLFFIQRRDGEVAEWSKALPC</sequence>
<dbReference type="AlphaFoldDB" id="A0A330GYH7"/>
<evidence type="ECO:0000313" key="1">
    <source>
        <dbReference type="EMBL" id="RAZ80180.1"/>
    </source>
</evidence>
<evidence type="ECO:0000313" key="2">
    <source>
        <dbReference type="Proteomes" id="UP000251956"/>
    </source>
</evidence>
<gene>
    <name evidence="1" type="ORF">DPM35_02500</name>
</gene>
<dbReference type="EMBL" id="QMBQ01000001">
    <property type="protein sequence ID" value="RAZ80180.1"/>
    <property type="molecule type" value="Genomic_DNA"/>
</dbReference>
<protein>
    <submittedName>
        <fullName evidence="1">Uncharacterized protein</fullName>
    </submittedName>
</protein>
<accession>A0A330GYH7</accession>
<comment type="caution">
    <text evidence="1">The sequence shown here is derived from an EMBL/GenBank/DDBJ whole genome shotgun (WGS) entry which is preliminary data.</text>
</comment>
<reference evidence="2" key="1">
    <citation type="submission" date="2018-06" db="EMBL/GenBank/DDBJ databases">
        <authorList>
            <person name="Helene L.C."/>
            <person name="Dall'Agnol R."/>
            <person name="Delamuta J.R."/>
            <person name="Hungria M."/>
        </authorList>
    </citation>
    <scope>NUCLEOTIDE SEQUENCE [LARGE SCALE GENOMIC DNA]</scope>
    <source>
        <strain evidence="2">CNPSo 3140</strain>
    </source>
</reference>
<organism evidence="1 2">
    <name type="scientific">Mesorhizobium atlanticum</name>
    <dbReference type="NCBI Taxonomy" id="2233532"/>
    <lineage>
        <taxon>Bacteria</taxon>
        <taxon>Pseudomonadati</taxon>
        <taxon>Pseudomonadota</taxon>
        <taxon>Alphaproteobacteria</taxon>
        <taxon>Hyphomicrobiales</taxon>
        <taxon>Phyllobacteriaceae</taxon>
        <taxon>Mesorhizobium</taxon>
    </lineage>
</organism>
<reference evidence="1 2" key="2">
    <citation type="submission" date="2018-07" db="EMBL/GenBank/DDBJ databases">
        <title>Diversity of Mesorhizobium strains in Brazil.</title>
        <authorList>
            <person name="Helene L.C.F."/>
            <person name="Dall'Agnol R."/>
            <person name="Delamuta J.R.M."/>
            <person name="Hungria M."/>
        </authorList>
    </citation>
    <scope>NUCLEOTIDE SEQUENCE [LARGE SCALE GENOMIC DNA]</scope>
    <source>
        <strain evidence="1 2">CNPSo 3140</strain>
    </source>
</reference>
<keyword evidence="2" id="KW-1185">Reference proteome</keyword>